<accession>L8HM62</accession>
<organism evidence="3 4">
    <name type="scientific">Acanthamoeba castellanii (strain ATCC 30010 / Neff)</name>
    <dbReference type="NCBI Taxonomy" id="1257118"/>
    <lineage>
        <taxon>Eukaryota</taxon>
        <taxon>Amoebozoa</taxon>
        <taxon>Discosea</taxon>
        <taxon>Longamoebia</taxon>
        <taxon>Centramoebida</taxon>
        <taxon>Acanthamoebidae</taxon>
        <taxon>Acanthamoeba</taxon>
    </lineage>
</organism>
<reference evidence="3 4" key="1">
    <citation type="journal article" date="2013" name="Genome Biol.">
        <title>Genome of Acanthamoeba castellanii highlights extensive lateral gene transfer and early evolution of tyrosine kinase signaling.</title>
        <authorList>
            <person name="Clarke M."/>
            <person name="Lohan A.J."/>
            <person name="Liu B."/>
            <person name="Lagkouvardos I."/>
            <person name="Roy S."/>
            <person name="Zafar N."/>
            <person name="Bertelli C."/>
            <person name="Schilde C."/>
            <person name="Kianianmomeni A."/>
            <person name="Burglin T.R."/>
            <person name="Frech C."/>
            <person name="Turcotte B."/>
            <person name="Kopec K.O."/>
            <person name="Synnott J.M."/>
            <person name="Choo C."/>
            <person name="Paponov I."/>
            <person name="Finkler A."/>
            <person name="Soon Heng Tan C."/>
            <person name="Hutchins A.P."/>
            <person name="Weinmeier T."/>
            <person name="Rattei T."/>
            <person name="Chu J.S."/>
            <person name="Gimenez G."/>
            <person name="Irimia M."/>
            <person name="Rigden D.J."/>
            <person name="Fitzpatrick D.A."/>
            <person name="Lorenzo-Morales J."/>
            <person name="Bateman A."/>
            <person name="Chiu C.H."/>
            <person name="Tang P."/>
            <person name="Hegemann P."/>
            <person name="Fromm H."/>
            <person name="Raoult D."/>
            <person name="Greub G."/>
            <person name="Miranda-Saavedra D."/>
            <person name="Chen N."/>
            <person name="Nash P."/>
            <person name="Ginger M.L."/>
            <person name="Horn M."/>
            <person name="Schaap P."/>
            <person name="Caler L."/>
            <person name="Loftus B."/>
        </authorList>
    </citation>
    <scope>NUCLEOTIDE SEQUENCE [LARGE SCALE GENOMIC DNA]</scope>
    <source>
        <strain evidence="3 4">Neff</strain>
    </source>
</reference>
<proteinExistence type="predicted"/>
<dbReference type="VEuPathDB" id="AmoebaDB:ACA1_019000"/>
<evidence type="ECO:0000313" key="4">
    <source>
        <dbReference type="Proteomes" id="UP000011083"/>
    </source>
</evidence>
<evidence type="ECO:0000313" key="3">
    <source>
        <dbReference type="EMBL" id="ELR25748.1"/>
    </source>
</evidence>
<keyword evidence="4" id="KW-1185">Reference proteome</keyword>
<protein>
    <submittedName>
        <fullName evidence="3">Uncharacterized protein</fullName>
    </submittedName>
</protein>
<sequence length="124" mass="14132">METDPTMDPQGDVVEIIADYGLGVLGVVRLLFTFLYCFILTLLPLIAGWVVAYRLWIHKWSWVREILWRDPTHNRVDSRTRGTYLARRQPSLASVAAAASSSSSSKKTHHQQVQQQQAQKTHTL</sequence>
<evidence type="ECO:0000256" key="1">
    <source>
        <dbReference type="SAM" id="MobiDB-lite"/>
    </source>
</evidence>
<keyword evidence="2" id="KW-1133">Transmembrane helix</keyword>
<dbReference type="Proteomes" id="UP000011083">
    <property type="component" value="Unassembled WGS sequence"/>
</dbReference>
<gene>
    <name evidence="3" type="ORF">ACA1_019000</name>
</gene>
<name>L8HM62_ACACF</name>
<dbReference type="AlphaFoldDB" id="L8HM62"/>
<feature type="region of interest" description="Disordered" evidence="1">
    <location>
        <begin position="95"/>
        <end position="124"/>
    </location>
</feature>
<feature type="transmembrane region" description="Helical" evidence="2">
    <location>
        <begin position="30"/>
        <end position="56"/>
    </location>
</feature>
<evidence type="ECO:0000256" key="2">
    <source>
        <dbReference type="SAM" id="Phobius"/>
    </source>
</evidence>
<keyword evidence="2" id="KW-0472">Membrane</keyword>
<dbReference type="RefSeq" id="XP_004358312.1">
    <property type="nucleotide sequence ID" value="XM_004358255.1"/>
</dbReference>
<dbReference type="EMBL" id="KB007791">
    <property type="protein sequence ID" value="ELR25748.1"/>
    <property type="molecule type" value="Genomic_DNA"/>
</dbReference>
<keyword evidence="2" id="KW-0812">Transmembrane</keyword>
<dbReference type="KEGG" id="acan:ACA1_019000"/>
<dbReference type="GeneID" id="14926818"/>